<accession>A0ABQ0B2K0</accession>
<dbReference type="Proteomes" id="UP001600894">
    <property type="component" value="Unassembled WGS sequence"/>
</dbReference>
<keyword evidence="2" id="KW-1185">Reference proteome</keyword>
<comment type="caution">
    <text evidence="1">The sequence shown here is derived from an EMBL/GenBank/DDBJ whole genome shotgun (WGS) entry which is preliminary data.</text>
</comment>
<dbReference type="RefSeq" id="WP_243176276.1">
    <property type="nucleotide sequence ID" value="NZ_BAABXL010000001.1"/>
</dbReference>
<evidence type="ECO:0000313" key="2">
    <source>
        <dbReference type="Proteomes" id="UP001600894"/>
    </source>
</evidence>
<gene>
    <name evidence="1" type="ORF">F130042H8_35680</name>
</gene>
<name>A0ABQ0B2K0_9FIRM</name>
<organism evidence="1 2">
    <name type="scientific">Enterocloster alcoholdehydrogenati</name>
    <dbReference type="NCBI Taxonomy" id="2547410"/>
    <lineage>
        <taxon>Bacteria</taxon>
        <taxon>Bacillati</taxon>
        <taxon>Bacillota</taxon>
        <taxon>Clostridia</taxon>
        <taxon>Lachnospirales</taxon>
        <taxon>Lachnospiraceae</taxon>
        <taxon>Enterocloster</taxon>
    </lineage>
</organism>
<proteinExistence type="predicted"/>
<protein>
    <submittedName>
        <fullName evidence="1">Uncharacterized protein</fullName>
    </submittedName>
</protein>
<dbReference type="EMBL" id="BAABXL010000001">
    <property type="protein sequence ID" value="GAA6270508.1"/>
    <property type="molecule type" value="Genomic_DNA"/>
</dbReference>
<reference evidence="1 2" key="1">
    <citation type="submission" date="2024-04" db="EMBL/GenBank/DDBJ databases">
        <title>Defined microbial consortia suppress multidrug-resistant proinflammatory Enterobacteriaceae via ecological control.</title>
        <authorList>
            <person name="Furuichi M."/>
            <person name="Kawaguchi T."/>
            <person name="Pust M."/>
            <person name="Yasuma K."/>
            <person name="Plichta D."/>
            <person name="Hasegawa N."/>
            <person name="Ohya T."/>
            <person name="Bhattarai S."/>
            <person name="Sasajima S."/>
            <person name="Aoto Y."/>
            <person name="Tuganbaev T."/>
            <person name="Yaginuma M."/>
            <person name="Ueda M."/>
            <person name="Okahashi N."/>
            <person name="Amafuji K."/>
            <person name="Kiridooshi Y."/>
            <person name="Sugita K."/>
            <person name="Strazar M."/>
            <person name="Skelly A."/>
            <person name="Suda W."/>
            <person name="Hattori M."/>
            <person name="Nakamoto N."/>
            <person name="Caballero S."/>
            <person name="Norman J."/>
            <person name="Olle B."/>
            <person name="Tanoue T."/>
            <person name="Arita M."/>
            <person name="Bucci V."/>
            <person name="Atarashi K."/>
            <person name="Xavier R."/>
            <person name="Honda K."/>
        </authorList>
    </citation>
    <scope>NUCLEOTIDE SEQUENCE [LARGE SCALE GENOMIC DNA]</scope>
    <source>
        <strain evidence="2">f13</strain>
    </source>
</reference>
<evidence type="ECO:0000313" key="1">
    <source>
        <dbReference type="EMBL" id="GAA6270508.1"/>
    </source>
</evidence>
<sequence length="196" mass="22236">MAVNVQRTRITGIIGAGRATGATHLTLWSANYLSGCCQKRTAVVEWSGHNSLIRLKAGPEGKKAEEAKAFRILDVDYYPQGEKEALASCIRSGYEEILIDFGPMRPQIRPEWFRCSNRILTAALSEWKLNAFLGFLTEEETLGEGWSCMAAFGSETIRREIEKQFRIPLRRIPLSADAFLVDRRAMEWFADVFDKR</sequence>